<evidence type="ECO:0008006" key="3">
    <source>
        <dbReference type="Google" id="ProtNLM"/>
    </source>
</evidence>
<dbReference type="Gene3D" id="2.30.110.10">
    <property type="entry name" value="Electron Transport, Fmn-binding Protein, Chain A"/>
    <property type="match status" value="1"/>
</dbReference>
<organism evidence="1 2">
    <name type="scientific">Nitrosopumilus zosterae</name>
    <dbReference type="NCBI Taxonomy" id="718286"/>
    <lineage>
        <taxon>Archaea</taxon>
        <taxon>Nitrososphaerota</taxon>
        <taxon>Nitrososphaeria</taxon>
        <taxon>Nitrosopumilales</taxon>
        <taxon>Nitrosopumilaceae</taxon>
        <taxon>Nitrosopumilus</taxon>
    </lineage>
</organism>
<accession>A0A2S2KPV8</accession>
<dbReference type="Pfam" id="PF04075">
    <property type="entry name" value="F420H2_quin_red"/>
    <property type="match status" value="1"/>
</dbReference>
<name>A0A2S2KPV8_9ARCH</name>
<keyword evidence="2" id="KW-1185">Reference proteome</keyword>
<dbReference type="SUPFAM" id="SSF50475">
    <property type="entry name" value="FMN-binding split barrel"/>
    <property type="match status" value="1"/>
</dbReference>
<proteinExistence type="predicted"/>
<dbReference type="OrthoDB" id="9717at2157"/>
<dbReference type="InterPro" id="IPR012349">
    <property type="entry name" value="Split_barrel_FMN-bd"/>
</dbReference>
<dbReference type="GeneID" id="76209773"/>
<comment type="caution">
    <text evidence="1">The sequence shown here is derived from an EMBL/GenBank/DDBJ whole genome shotgun (WGS) entry which is preliminary data.</text>
</comment>
<reference evidence="1 2" key="1">
    <citation type="submission" date="2018-05" db="EMBL/GenBank/DDBJ databases">
        <title>genome sequencing of Nitrosopumilus sp. NM25.</title>
        <authorList>
            <person name="Mori K."/>
            <person name="Nakagawa T."/>
        </authorList>
    </citation>
    <scope>NUCLEOTIDE SEQUENCE [LARGE SCALE GENOMIC DNA]</scope>
    <source>
        <strain evidence="1 2">NM25</strain>
    </source>
</reference>
<dbReference type="InterPro" id="IPR004378">
    <property type="entry name" value="F420H2_quin_Rdtase"/>
</dbReference>
<protein>
    <recommendedName>
        <fullName evidence="3">Nitroreductase family deazaflavin-dependent oxidoreductase</fullName>
    </recommendedName>
</protein>
<dbReference type="Proteomes" id="UP000245829">
    <property type="component" value="Unassembled WGS sequence"/>
</dbReference>
<gene>
    <name evidence="1" type="ORF">NZNM25_04250</name>
</gene>
<dbReference type="GO" id="GO:0016491">
    <property type="term" value="F:oxidoreductase activity"/>
    <property type="evidence" value="ECO:0007669"/>
    <property type="project" value="InterPro"/>
</dbReference>
<dbReference type="RefSeq" id="WP_109876302.1">
    <property type="nucleotide sequence ID" value="NZ_AP026695.1"/>
</dbReference>
<dbReference type="AlphaFoldDB" id="A0A2S2KPV8"/>
<evidence type="ECO:0000313" key="2">
    <source>
        <dbReference type="Proteomes" id="UP000245829"/>
    </source>
</evidence>
<evidence type="ECO:0000313" key="1">
    <source>
        <dbReference type="EMBL" id="GBH33634.1"/>
    </source>
</evidence>
<dbReference type="EMBL" id="BGKI01000002">
    <property type="protein sequence ID" value="GBH33634.1"/>
    <property type="molecule type" value="Genomic_DNA"/>
</dbReference>
<sequence>MEIKEELFKPILITKGRNTGNPHSVMLLAVNFNGKIYFSRHRPDGDWFKNAIANPQVKIKYKDRVFSGHAKLITDEEFSKKISELKYPGEKRAKEKRVTIEITLDSA</sequence>